<evidence type="ECO:0000259" key="2">
    <source>
        <dbReference type="Pfam" id="PF20163"/>
    </source>
</evidence>
<feature type="transmembrane region" description="Helical" evidence="1">
    <location>
        <begin position="344"/>
        <end position="364"/>
    </location>
</feature>
<dbReference type="PANTHER" id="PTHR35395:SF1">
    <property type="entry name" value="DUF6536 DOMAIN-CONTAINING PROTEIN"/>
    <property type="match status" value="1"/>
</dbReference>
<protein>
    <recommendedName>
        <fullName evidence="2">DUF6536 domain-containing protein</fullName>
    </recommendedName>
</protein>
<proteinExistence type="predicted"/>
<dbReference type="Proteomes" id="UP001583193">
    <property type="component" value="Unassembled WGS sequence"/>
</dbReference>
<accession>A0ABR3X0T5</accession>
<feature type="transmembrane region" description="Helical" evidence="1">
    <location>
        <begin position="468"/>
        <end position="485"/>
    </location>
</feature>
<evidence type="ECO:0000256" key="1">
    <source>
        <dbReference type="SAM" id="Phobius"/>
    </source>
</evidence>
<feature type="domain" description="DUF6536" evidence="2">
    <location>
        <begin position="1"/>
        <end position="80"/>
    </location>
</feature>
<reference evidence="3 4" key="1">
    <citation type="journal article" date="2024" name="IMA Fungus">
        <title>IMA Genome - F19 : A genome assembly and annotation guide to empower mycologists, including annotated draft genome sequences of Ceratocystis pirilliformis, Diaporthe australafricana, Fusarium ophioides, Paecilomyces lecythidis, and Sporothrix stenoceras.</title>
        <authorList>
            <person name="Aylward J."/>
            <person name="Wilson A.M."/>
            <person name="Visagie C.M."/>
            <person name="Spraker J."/>
            <person name="Barnes I."/>
            <person name="Buitendag C."/>
            <person name="Ceriani C."/>
            <person name="Del Mar Angel L."/>
            <person name="du Plessis D."/>
            <person name="Fuchs T."/>
            <person name="Gasser K."/>
            <person name="Kramer D."/>
            <person name="Li W."/>
            <person name="Munsamy K."/>
            <person name="Piso A."/>
            <person name="Price J.L."/>
            <person name="Sonnekus B."/>
            <person name="Thomas C."/>
            <person name="van der Nest A."/>
            <person name="van Dijk A."/>
            <person name="van Heerden A."/>
            <person name="van Vuuren N."/>
            <person name="Yilmaz N."/>
            <person name="Duong T.A."/>
            <person name="van der Merwe N.A."/>
            <person name="Wingfield M.J."/>
            <person name="Wingfield B.D."/>
        </authorList>
    </citation>
    <scope>NUCLEOTIDE SEQUENCE [LARGE SCALE GENOMIC DNA]</scope>
    <source>
        <strain evidence="3 4">CMW 18167</strain>
    </source>
</reference>
<evidence type="ECO:0000313" key="3">
    <source>
        <dbReference type="EMBL" id="KAL1869307.1"/>
    </source>
</evidence>
<comment type="caution">
    <text evidence="3">The sequence shown here is derived from an EMBL/GenBank/DDBJ whole genome shotgun (WGS) entry which is preliminary data.</text>
</comment>
<feature type="transmembrane region" description="Helical" evidence="1">
    <location>
        <begin position="40"/>
        <end position="57"/>
    </location>
</feature>
<organism evidence="3 4">
    <name type="scientific">Paecilomyces lecythidis</name>
    <dbReference type="NCBI Taxonomy" id="3004212"/>
    <lineage>
        <taxon>Eukaryota</taxon>
        <taxon>Fungi</taxon>
        <taxon>Dikarya</taxon>
        <taxon>Ascomycota</taxon>
        <taxon>Pezizomycotina</taxon>
        <taxon>Eurotiomycetes</taxon>
        <taxon>Eurotiomycetidae</taxon>
        <taxon>Eurotiales</taxon>
        <taxon>Thermoascaceae</taxon>
        <taxon>Paecilomyces</taxon>
    </lineage>
</organism>
<dbReference type="EMBL" id="JAVDPF010000035">
    <property type="protein sequence ID" value="KAL1869307.1"/>
    <property type="molecule type" value="Genomic_DNA"/>
</dbReference>
<keyword evidence="1" id="KW-0472">Membrane</keyword>
<name>A0ABR3X0T5_9EURO</name>
<dbReference type="InterPro" id="IPR046623">
    <property type="entry name" value="DUF6536"/>
</dbReference>
<evidence type="ECO:0000313" key="4">
    <source>
        <dbReference type="Proteomes" id="UP001583193"/>
    </source>
</evidence>
<keyword evidence="4" id="KW-1185">Reference proteome</keyword>
<feature type="transmembrane region" description="Helical" evidence="1">
    <location>
        <begin position="521"/>
        <end position="541"/>
    </location>
</feature>
<feature type="transmembrane region" description="Helical" evidence="1">
    <location>
        <begin position="251"/>
        <end position="276"/>
    </location>
</feature>
<gene>
    <name evidence="3" type="ORF">Plec18167_007973</name>
</gene>
<dbReference type="Pfam" id="PF20163">
    <property type="entry name" value="DUF6536"/>
    <property type="match status" value="1"/>
</dbReference>
<keyword evidence="1" id="KW-0812">Transmembrane</keyword>
<dbReference type="PANTHER" id="PTHR35395">
    <property type="entry name" value="DUF6536 DOMAIN-CONTAINING PROTEIN"/>
    <property type="match status" value="1"/>
</dbReference>
<sequence length="619" mass="69158">MQCLASPSRKEIDSAHSKKHWLSIGVPNIRNLFFVPKPKVALWFILAISSFPLHMFWNSTIFQTLATNNYLAVSVTEDFLHGSRWTIPNSTNTASNDVSIPGADNIPRYHTIIHDLQQKFKGNELEFLDVRDCQKAYGRDDISDRRHVLLVVNEDNTTFSTNHDSNSSVWAIYYNEYTVASGTAPLFWWMCPSSFQADDPWGCLSNLTKESVDKWIPGGSGANGAMLGSQHSSPVRYCYSQRTSEQCKANIVPIFLIVVVICNTFKLISFALTLWFTKQDPPLCTTGDVIQSFLQQPDPYTKGRCLVEKQDYERHRGKEWTSRPTHTGDLWTGGRWMWAKAIHWWQWAVYLSAAVIAIFMITLYNGSAAAGRSSELESSILPQSVATSYPISTDGVSNILTCFLRANTPQVAISYIYLGLNNILSTILAMAEWCSYTAGSKTPAKGLRVSSPALNTEQMSTYTLSMPLKWWIPVAVSMAALHWTISQTYFFARIEVHDVNTGQVDLDASVTDVFFSRFGEILTISLGFLITLSLVVISSFIRYPDTIPLAGCCSASIAAACQPSHPSKEEDHKEFPEDLAYQRLQWGAVGNSESNSEVEVEHATFGTDVRPLESGKLYA</sequence>
<keyword evidence="1" id="KW-1133">Transmembrane helix</keyword>